<keyword evidence="3 4" id="KW-0862">Zinc</keyword>
<name>A0A1Q9ESJ8_SYMMI</name>
<evidence type="ECO:0000256" key="4">
    <source>
        <dbReference type="PROSITE-ProRule" id="PRU00723"/>
    </source>
</evidence>
<dbReference type="GO" id="GO:0008270">
    <property type="term" value="F:zinc ion binding"/>
    <property type="evidence" value="ECO:0007669"/>
    <property type="project" value="UniProtKB-KW"/>
</dbReference>
<proteinExistence type="predicted"/>
<dbReference type="Proteomes" id="UP000186817">
    <property type="component" value="Unassembled WGS sequence"/>
</dbReference>
<dbReference type="OrthoDB" id="448463at2759"/>
<reference evidence="7 8" key="1">
    <citation type="submission" date="2016-02" db="EMBL/GenBank/DDBJ databases">
        <title>Genome analysis of coral dinoflagellate symbionts highlights evolutionary adaptations to a symbiotic lifestyle.</title>
        <authorList>
            <person name="Aranda M."/>
            <person name="Li Y."/>
            <person name="Liew Y.J."/>
            <person name="Baumgarten S."/>
            <person name="Simakov O."/>
            <person name="Wilson M."/>
            <person name="Piel J."/>
            <person name="Ashoor H."/>
            <person name="Bougouffa S."/>
            <person name="Bajic V.B."/>
            <person name="Ryu T."/>
            <person name="Ravasi T."/>
            <person name="Bayer T."/>
            <person name="Micklem G."/>
            <person name="Kim H."/>
            <person name="Bhak J."/>
            <person name="Lajeunesse T.C."/>
            <person name="Voolstra C.R."/>
        </authorList>
    </citation>
    <scope>NUCLEOTIDE SEQUENCE [LARGE SCALE GENOMIC DNA]</scope>
    <source>
        <strain evidence="7 8">CCMP2467</strain>
    </source>
</reference>
<feature type="domain" description="C3H1-type" evidence="6">
    <location>
        <begin position="229"/>
        <end position="256"/>
    </location>
</feature>
<organism evidence="7 8">
    <name type="scientific">Symbiodinium microadriaticum</name>
    <name type="common">Dinoflagellate</name>
    <name type="synonym">Zooxanthella microadriatica</name>
    <dbReference type="NCBI Taxonomy" id="2951"/>
    <lineage>
        <taxon>Eukaryota</taxon>
        <taxon>Sar</taxon>
        <taxon>Alveolata</taxon>
        <taxon>Dinophyceae</taxon>
        <taxon>Suessiales</taxon>
        <taxon>Symbiodiniaceae</taxon>
        <taxon>Symbiodinium</taxon>
    </lineage>
</organism>
<dbReference type="AlphaFoldDB" id="A0A1Q9ESJ8"/>
<gene>
    <name evidence="7" type="ORF">AK812_SmicGene5898</name>
</gene>
<evidence type="ECO:0000256" key="3">
    <source>
        <dbReference type="ARBA" id="ARBA00022833"/>
    </source>
</evidence>
<accession>A0A1Q9ESJ8</accession>
<evidence type="ECO:0000313" key="8">
    <source>
        <dbReference type="Proteomes" id="UP000186817"/>
    </source>
</evidence>
<feature type="region of interest" description="Disordered" evidence="5">
    <location>
        <begin position="1"/>
        <end position="29"/>
    </location>
</feature>
<keyword evidence="2 4" id="KW-0863">Zinc-finger</keyword>
<dbReference type="Gene3D" id="4.10.1000.10">
    <property type="entry name" value="Zinc finger, CCCH-type"/>
    <property type="match status" value="1"/>
</dbReference>
<feature type="zinc finger region" description="C3H1-type" evidence="4">
    <location>
        <begin position="229"/>
        <end position="256"/>
    </location>
</feature>
<evidence type="ECO:0000313" key="7">
    <source>
        <dbReference type="EMBL" id="OLQ10410.1"/>
    </source>
</evidence>
<dbReference type="SUPFAM" id="SSF90229">
    <property type="entry name" value="CCCH zinc finger"/>
    <property type="match status" value="1"/>
</dbReference>
<dbReference type="InterPro" id="IPR000571">
    <property type="entry name" value="Znf_CCCH"/>
</dbReference>
<dbReference type="PROSITE" id="PS50103">
    <property type="entry name" value="ZF_C3H1"/>
    <property type="match status" value="1"/>
</dbReference>
<dbReference type="InterPro" id="IPR036855">
    <property type="entry name" value="Znf_CCCH_sf"/>
</dbReference>
<dbReference type="EMBL" id="LSRX01000079">
    <property type="protein sequence ID" value="OLQ10410.1"/>
    <property type="molecule type" value="Genomic_DNA"/>
</dbReference>
<dbReference type="SMART" id="SM00356">
    <property type="entry name" value="ZnF_C3H1"/>
    <property type="match status" value="1"/>
</dbReference>
<evidence type="ECO:0000256" key="1">
    <source>
        <dbReference type="ARBA" id="ARBA00022723"/>
    </source>
</evidence>
<dbReference type="Pfam" id="PF00642">
    <property type="entry name" value="zf-CCCH"/>
    <property type="match status" value="1"/>
</dbReference>
<evidence type="ECO:0000259" key="6">
    <source>
        <dbReference type="PROSITE" id="PS50103"/>
    </source>
</evidence>
<keyword evidence="8" id="KW-1185">Reference proteome</keyword>
<evidence type="ECO:0000256" key="5">
    <source>
        <dbReference type="SAM" id="MobiDB-lite"/>
    </source>
</evidence>
<protein>
    <recommendedName>
        <fullName evidence="6">C3H1-type domain-containing protein</fullName>
    </recommendedName>
</protein>
<keyword evidence="1 4" id="KW-0479">Metal-binding</keyword>
<comment type="caution">
    <text evidence="7">The sequence shown here is derived from an EMBL/GenBank/DDBJ whole genome shotgun (WGS) entry which is preliminary data.</text>
</comment>
<sequence>MAAKVDSLARRRPEGYAQVGKMSGGKGTWGYTSGYGQSSSKMNSGKWSYGSYGQSKMTGKGYWGDKKYEQSSEMPSMSVEKALAGLEEDRIPIASAAAGAASRVASNAEATQSFLRAGCLDEALAFMERHSNHGGAGAGVVRQAVAAGAVVRVVASMGLTSGRAVQLNGLQVLQLLMDGSRHSRPFLQDNPKAPRAAVQEAALQAKVVYQADEMVCKAADELLALVTPRFKEVLCWHWQSGWCKLGPKCTYAHGHEDLRTTSYTGGKAVGKGAAGPKP</sequence>
<evidence type="ECO:0000256" key="2">
    <source>
        <dbReference type="ARBA" id="ARBA00022771"/>
    </source>
</evidence>